<evidence type="ECO:0000256" key="2">
    <source>
        <dbReference type="ARBA" id="ARBA00023002"/>
    </source>
</evidence>
<dbReference type="RefSeq" id="WP_155934335.1">
    <property type="nucleotide sequence ID" value="NZ_WODC01000005.1"/>
</dbReference>
<dbReference type="PRINTS" id="PR00081">
    <property type="entry name" value="GDHRDH"/>
</dbReference>
<dbReference type="PANTHER" id="PTHR42760:SF115">
    <property type="entry name" value="3-OXOACYL-[ACYL-CARRIER-PROTEIN] REDUCTASE FABG"/>
    <property type="match status" value="1"/>
</dbReference>
<dbReference type="Proteomes" id="UP000461162">
    <property type="component" value="Unassembled WGS sequence"/>
</dbReference>
<dbReference type="Gene3D" id="3.40.50.720">
    <property type="entry name" value="NAD(P)-binding Rossmann-like Domain"/>
    <property type="match status" value="1"/>
</dbReference>
<reference evidence="3 4" key="1">
    <citation type="submission" date="2019-11" db="EMBL/GenBank/DDBJ databases">
        <title>Pseudodesulfovibrio alkaliphilus, sp. nov., an alkaliphilic sulfate-reducing bacteria from mud volcano of Taman peninsula, Russia.</title>
        <authorList>
            <person name="Frolova A."/>
            <person name="Merkel A.Y."/>
            <person name="Slobodkin A.I."/>
        </authorList>
    </citation>
    <scope>NUCLEOTIDE SEQUENCE [LARGE SCALE GENOMIC DNA]</scope>
    <source>
        <strain evidence="3 4">F-1</strain>
    </source>
</reference>
<dbReference type="Pfam" id="PF13561">
    <property type="entry name" value="adh_short_C2"/>
    <property type="match status" value="1"/>
</dbReference>
<evidence type="ECO:0000256" key="1">
    <source>
        <dbReference type="ARBA" id="ARBA00006484"/>
    </source>
</evidence>
<organism evidence="3 4">
    <name type="scientific">Pseudodesulfovibrio alkaliphilus</name>
    <dbReference type="NCBI Taxonomy" id="2661613"/>
    <lineage>
        <taxon>Bacteria</taxon>
        <taxon>Pseudomonadati</taxon>
        <taxon>Thermodesulfobacteriota</taxon>
        <taxon>Desulfovibrionia</taxon>
        <taxon>Desulfovibrionales</taxon>
        <taxon>Desulfovibrionaceae</taxon>
    </lineage>
</organism>
<dbReference type="AlphaFoldDB" id="A0A7K1KP00"/>
<dbReference type="InterPro" id="IPR002347">
    <property type="entry name" value="SDR_fam"/>
</dbReference>
<keyword evidence="4" id="KW-1185">Reference proteome</keyword>
<name>A0A7K1KP00_9BACT</name>
<dbReference type="InterPro" id="IPR036291">
    <property type="entry name" value="NAD(P)-bd_dom_sf"/>
</dbReference>
<dbReference type="EMBL" id="WODC01000005">
    <property type="protein sequence ID" value="MUM77809.1"/>
    <property type="molecule type" value="Genomic_DNA"/>
</dbReference>
<sequence>MSNVESLFDLGGKVAVVTGIMGRLGSVWAEALLEAGAYVLGLDQKVDVVSDPVQALQSQYPGKLHCFRADVCSRSDLEEALTHCREQVGPPDILVNNAGIDQPPGALGVSHVMDSVPFEISEKVFGVNTLGAFQCAQVFGKSMIESGGGKIINIGSMYGTVSPDSRMYDHIDMSPPFLKPPAYGASKAALVNISNYLATHWAPYGIQVNTLSPGGVFGGQDSTFKKKFAERVPMGRMAYPHELKGPLLFLASEASSYVTGVELVVDGGFTCW</sequence>
<proteinExistence type="inferred from homology"/>
<accession>A0A7K1KP00</accession>
<dbReference type="PANTHER" id="PTHR42760">
    <property type="entry name" value="SHORT-CHAIN DEHYDROGENASES/REDUCTASES FAMILY MEMBER"/>
    <property type="match status" value="1"/>
</dbReference>
<dbReference type="PRINTS" id="PR00080">
    <property type="entry name" value="SDRFAMILY"/>
</dbReference>
<dbReference type="GO" id="GO:0016616">
    <property type="term" value="F:oxidoreductase activity, acting on the CH-OH group of donors, NAD or NADP as acceptor"/>
    <property type="evidence" value="ECO:0007669"/>
    <property type="project" value="TreeGrafter"/>
</dbReference>
<protein>
    <submittedName>
        <fullName evidence="3">SDR family oxidoreductase</fullName>
    </submittedName>
</protein>
<gene>
    <name evidence="3" type="ORF">GKC30_09200</name>
</gene>
<comment type="similarity">
    <text evidence="1">Belongs to the short-chain dehydrogenases/reductases (SDR) family.</text>
</comment>
<comment type="caution">
    <text evidence="3">The sequence shown here is derived from an EMBL/GenBank/DDBJ whole genome shotgun (WGS) entry which is preliminary data.</text>
</comment>
<dbReference type="SUPFAM" id="SSF51735">
    <property type="entry name" value="NAD(P)-binding Rossmann-fold domains"/>
    <property type="match status" value="1"/>
</dbReference>
<evidence type="ECO:0000313" key="4">
    <source>
        <dbReference type="Proteomes" id="UP000461162"/>
    </source>
</evidence>
<evidence type="ECO:0000313" key="3">
    <source>
        <dbReference type="EMBL" id="MUM77809.1"/>
    </source>
</evidence>
<keyword evidence="2" id="KW-0560">Oxidoreductase</keyword>